<comment type="subcellular location">
    <subcellularLocation>
        <location evidence="1 7">Cell membrane</location>
        <topology evidence="1 7">Multi-pass membrane protein</topology>
    </subcellularLocation>
</comment>
<keyword evidence="3" id="KW-1003">Cell membrane</keyword>
<sequence length="291" mass="32842">MKKHDYSADYFLFILPAFSLFFLFFLIPVFNGVRYSFFEWNGISATKTFVGLENFRNILNDKIFFEAFKNTLKFTVVHVLTVNLLALFLAVLLTKPSVVGRNFFRGIFFLPNVLSLIVVGQIWKFFLGQASFELGKKIGVAVFQIGWLSDPQVALYSTIIASVWQATGWYMLIYIAGITAIPRELYEAATIDGGRQVFVFRHITLPLLIPSLTICIFLSTINSLRVFDIVYAMTGGGPGHATETALLNIYNTTFNSFKYGYGTAKAIVLLIVIIVVSFTQIILLKRKEVDL</sequence>
<dbReference type="HOGENOM" id="CLU_016047_0_0_12"/>
<evidence type="ECO:0000256" key="2">
    <source>
        <dbReference type="ARBA" id="ARBA00022448"/>
    </source>
</evidence>
<name>E1R6S3_SEDSS</name>
<feature type="transmembrane region" description="Helical" evidence="7">
    <location>
        <begin position="12"/>
        <end position="30"/>
    </location>
</feature>
<dbReference type="AlphaFoldDB" id="E1R6S3"/>
<dbReference type="InterPro" id="IPR035906">
    <property type="entry name" value="MetI-like_sf"/>
</dbReference>
<feature type="domain" description="ABC transmembrane type-1" evidence="8">
    <location>
        <begin position="68"/>
        <end position="280"/>
    </location>
</feature>
<protein>
    <submittedName>
        <fullName evidence="9">Binding-protein-dependent transport systems inner membrane component</fullName>
    </submittedName>
</protein>
<evidence type="ECO:0000313" key="9">
    <source>
        <dbReference type="EMBL" id="ADK79205.1"/>
    </source>
</evidence>
<dbReference type="OrthoDB" id="9786413at2"/>
<keyword evidence="4 7" id="KW-0812">Transmembrane</keyword>
<gene>
    <name evidence="9" type="ordered locus">Spirs_0045</name>
</gene>
<dbReference type="Proteomes" id="UP000002318">
    <property type="component" value="Chromosome"/>
</dbReference>
<feature type="transmembrane region" description="Helical" evidence="7">
    <location>
        <begin position="198"/>
        <end position="221"/>
    </location>
</feature>
<feature type="transmembrane region" description="Helical" evidence="7">
    <location>
        <begin position="266"/>
        <end position="284"/>
    </location>
</feature>
<evidence type="ECO:0000256" key="7">
    <source>
        <dbReference type="RuleBase" id="RU363032"/>
    </source>
</evidence>
<evidence type="ECO:0000313" key="10">
    <source>
        <dbReference type="Proteomes" id="UP000002318"/>
    </source>
</evidence>
<keyword evidence="10" id="KW-1185">Reference proteome</keyword>
<dbReference type="PROSITE" id="PS50928">
    <property type="entry name" value="ABC_TM1"/>
    <property type="match status" value="1"/>
</dbReference>
<reference evidence="9 10" key="1">
    <citation type="journal article" date="2010" name="Stand. Genomic Sci.">
        <title>Complete genome sequence of Spirochaeta smaragdinae type strain (SEBR 4228).</title>
        <authorList>
            <person name="Mavromatis K."/>
            <person name="Yasawong M."/>
            <person name="Chertkov O."/>
            <person name="Lapidus A."/>
            <person name="Lucas S."/>
            <person name="Nolan M."/>
            <person name="Del Rio T.G."/>
            <person name="Tice H."/>
            <person name="Cheng J.F."/>
            <person name="Pitluck S."/>
            <person name="Liolios K."/>
            <person name="Ivanova N."/>
            <person name="Tapia R."/>
            <person name="Han C."/>
            <person name="Bruce D."/>
            <person name="Goodwin L."/>
            <person name="Pati A."/>
            <person name="Chen A."/>
            <person name="Palaniappan K."/>
            <person name="Land M."/>
            <person name="Hauser L."/>
            <person name="Chang Y.J."/>
            <person name="Jeffries C.D."/>
            <person name="Detter J.C."/>
            <person name="Rohde M."/>
            <person name="Brambilla E."/>
            <person name="Spring S."/>
            <person name="Goker M."/>
            <person name="Sikorski J."/>
            <person name="Woyke T."/>
            <person name="Bristow J."/>
            <person name="Eisen J.A."/>
            <person name="Markowitz V."/>
            <person name="Hugenholtz P."/>
            <person name="Klenk H.P."/>
            <person name="Kyrpides N.C."/>
        </authorList>
    </citation>
    <scope>NUCLEOTIDE SEQUENCE [LARGE SCALE GENOMIC DNA]</scope>
    <source>
        <strain evidence="10">DSM 11293 / JCM 15392 / SEBR 4228</strain>
    </source>
</reference>
<feature type="transmembrane region" description="Helical" evidence="7">
    <location>
        <begin position="74"/>
        <end position="94"/>
    </location>
</feature>
<evidence type="ECO:0000259" key="8">
    <source>
        <dbReference type="PROSITE" id="PS50928"/>
    </source>
</evidence>
<evidence type="ECO:0000256" key="4">
    <source>
        <dbReference type="ARBA" id="ARBA00022692"/>
    </source>
</evidence>
<keyword evidence="2 7" id="KW-0813">Transport</keyword>
<dbReference type="RefSeq" id="WP_013252669.1">
    <property type="nucleotide sequence ID" value="NC_014364.1"/>
</dbReference>
<dbReference type="STRING" id="573413.Spirs_0045"/>
<dbReference type="InterPro" id="IPR051393">
    <property type="entry name" value="ABC_transporter_permease"/>
</dbReference>
<dbReference type="CDD" id="cd06261">
    <property type="entry name" value="TM_PBP2"/>
    <property type="match status" value="1"/>
</dbReference>
<dbReference type="Pfam" id="PF00528">
    <property type="entry name" value="BPD_transp_1"/>
    <property type="match status" value="1"/>
</dbReference>
<evidence type="ECO:0000256" key="3">
    <source>
        <dbReference type="ARBA" id="ARBA00022475"/>
    </source>
</evidence>
<organism evidence="9 10">
    <name type="scientific">Sediminispirochaeta smaragdinae (strain DSM 11293 / JCM 15392 / SEBR 4228)</name>
    <name type="common">Spirochaeta smaragdinae</name>
    <dbReference type="NCBI Taxonomy" id="573413"/>
    <lineage>
        <taxon>Bacteria</taxon>
        <taxon>Pseudomonadati</taxon>
        <taxon>Spirochaetota</taxon>
        <taxon>Spirochaetia</taxon>
        <taxon>Spirochaetales</taxon>
        <taxon>Spirochaetaceae</taxon>
        <taxon>Sediminispirochaeta</taxon>
    </lineage>
</organism>
<dbReference type="SUPFAM" id="SSF161098">
    <property type="entry name" value="MetI-like"/>
    <property type="match status" value="1"/>
</dbReference>
<dbReference type="EMBL" id="CP002116">
    <property type="protein sequence ID" value="ADK79205.1"/>
    <property type="molecule type" value="Genomic_DNA"/>
</dbReference>
<feature type="transmembrane region" description="Helical" evidence="7">
    <location>
        <begin position="106"/>
        <end position="126"/>
    </location>
</feature>
<dbReference type="PANTHER" id="PTHR30193">
    <property type="entry name" value="ABC TRANSPORTER PERMEASE PROTEIN"/>
    <property type="match status" value="1"/>
</dbReference>
<evidence type="ECO:0000256" key="5">
    <source>
        <dbReference type="ARBA" id="ARBA00022989"/>
    </source>
</evidence>
<accession>E1R6S3</accession>
<comment type="similarity">
    <text evidence="7">Belongs to the binding-protein-dependent transport system permease family.</text>
</comment>
<dbReference type="PANTHER" id="PTHR30193:SF37">
    <property type="entry name" value="INNER MEMBRANE ABC TRANSPORTER PERMEASE PROTEIN YCJO"/>
    <property type="match status" value="1"/>
</dbReference>
<dbReference type="InterPro" id="IPR000515">
    <property type="entry name" value="MetI-like"/>
</dbReference>
<dbReference type="GO" id="GO:0005886">
    <property type="term" value="C:plasma membrane"/>
    <property type="evidence" value="ECO:0007669"/>
    <property type="project" value="UniProtKB-SubCell"/>
</dbReference>
<keyword evidence="5 7" id="KW-1133">Transmembrane helix</keyword>
<dbReference type="GO" id="GO:0055085">
    <property type="term" value="P:transmembrane transport"/>
    <property type="evidence" value="ECO:0007669"/>
    <property type="project" value="InterPro"/>
</dbReference>
<dbReference type="eggNOG" id="COG1175">
    <property type="taxonomic scope" value="Bacteria"/>
</dbReference>
<dbReference type="KEGG" id="ssm:Spirs_0045"/>
<evidence type="ECO:0000256" key="1">
    <source>
        <dbReference type="ARBA" id="ARBA00004651"/>
    </source>
</evidence>
<evidence type="ECO:0000256" key="6">
    <source>
        <dbReference type="ARBA" id="ARBA00023136"/>
    </source>
</evidence>
<keyword evidence="6 7" id="KW-0472">Membrane</keyword>
<feature type="transmembrane region" description="Helical" evidence="7">
    <location>
        <begin position="153"/>
        <end position="177"/>
    </location>
</feature>
<dbReference type="Gene3D" id="1.10.3720.10">
    <property type="entry name" value="MetI-like"/>
    <property type="match status" value="1"/>
</dbReference>
<proteinExistence type="inferred from homology"/>